<proteinExistence type="predicted"/>
<reference evidence="1" key="1">
    <citation type="submission" date="2022-04" db="EMBL/GenBank/DDBJ databases">
        <title>Genome of the entomopathogenic fungus Entomophthora muscae.</title>
        <authorList>
            <person name="Elya C."/>
            <person name="Lovett B.R."/>
            <person name="Lee E."/>
            <person name="Macias A.M."/>
            <person name="Hajek A.E."/>
            <person name="De Bivort B.L."/>
            <person name="Kasson M.T."/>
            <person name="De Fine Licht H.H."/>
            <person name="Stajich J.E."/>
        </authorList>
    </citation>
    <scope>NUCLEOTIDE SEQUENCE</scope>
    <source>
        <strain evidence="1">Berkeley</strain>
    </source>
</reference>
<evidence type="ECO:0000313" key="2">
    <source>
        <dbReference type="Proteomes" id="UP001165960"/>
    </source>
</evidence>
<comment type="caution">
    <text evidence="1">The sequence shown here is derived from an EMBL/GenBank/DDBJ whole genome shotgun (WGS) entry which is preliminary data.</text>
</comment>
<keyword evidence="2" id="KW-1185">Reference proteome</keyword>
<name>A0ACC2SIV5_9FUNG</name>
<accession>A0ACC2SIV5</accession>
<organism evidence="1 2">
    <name type="scientific">Entomophthora muscae</name>
    <dbReference type="NCBI Taxonomy" id="34485"/>
    <lineage>
        <taxon>Eukaryota</taxon>
        <taxon>Fungi</taxon>
        <taxon>Fungi incertae sedis</taxon>
        <taxon>Zoopagomycota</taxon>
        <taxon>Entomophthoromycotina</taxon>
        <taxon>Entomophthoromycetes</taxon>
        <taxon>Entomophthorales</taxon>
        <taxon>Entomophthoraceae</taxon>
        <taxon>Entomophthora</taxon>
    </lineage>
</organism>
<dbReference type="EMBL" id="QTSX02005025">
    <property type="protein sequence ID" value="KAJ9062091.1"/>
    <property type="molecule type" value="Genomic_DNA"/>
</dbReference>
<dbReference type="Proteomes" id="UP001165960">
    <property type="component" value="Unassembled WGS sequence"/>
</dbReference>
<sequence length="169" mass="19504">MIFLFPLAAMLHFALANRCTGPGACIFDLRQAQPFMAFTHDLKESKTNTDAINVYKEVVHVLIDIYKSKDSYERMNSTMADSYIDEKYFFAANLTYKCFTATFYKLWSFVGVKIDANEDGDLARQEFNEGNQELDYVYGNSTRALNDLRIVAVNKKRELWAEKRISSMI</sequence>
<gene>
    <name evidence="1" type="ORF">DSO57_1014321</name>
</gene>
<evidence type="ECO:0000313" key="1">
    <source>
        <dbReference type="EMBL" id="KAJ9062091.1"/>
    </source>
</evidence>
<protein>
    <submittedName>
        <fullName evidence="1">Uncharacterized protein</fullName>
    </submittedName>
</protein>